<dbReference type="Gene3D" id="1.10.443.10">
    <property type="entry name" value="Intergrase catalytic core"/>
    <property type="match status" value="1"/>
</dbReference>
<gene>
    <name evidence="4" type="ORF">BC008_12205</name>
    <name evidence="5" type="ORF">BC008_34690</name>
</gene>
<evidence type="ECO:0000256" key="2">
    <source>
        <dbReference type="SAM" id="Coils"/>
    </source>
</evidence>
<dbReference type="InterPro" id="IPR013762">
    <property type="entry name" value="Integrase-like_cat_sf"/>
</dbReference>
<dbReference type="GO" id="GO:0015074">
    <property type="term" value="P:DNA integration"/>
    <property type="evidence" value="ECO:0007669"/>
    <property type="project" value="InterPro"/>
</dbReference>
<name>A0A0V7ZF23_9CYAN</name>
<feature type="coiled-coil region" evidence="2">
    <location>
        <begin position="432"/>
        <end position="485"/>
    </location>
</feature>
<dbReference type="PROSITE" id="PS51898">
    <property type="entry name" value="TYR_RECOMBINASE"/>
    <property type="match status" value="1"/>
</dbReference>
<dbReference type="EMBL" id="LMTZ01000035">
    <property type="protein sequence ID" value="KST69072.1"/>
    <property type="molecule type" value="Genomic_DNA"/>
</dbReference>
<dbReference type="Pfam" id="PF00589">
    <property type="entry name" value="Phage_integrase"/>
    <property type="match status" value="1"/>
</dbReference>
<dbReference type="GO" id="GO:0003677">
    <property type="term" value="F:DNA binding"/>
    <property type="evidence" value="ECO:0007669"/>
    <property type="project" value="InterPro"/>
</dbReference>
<evidence type="ECO:0000313" key="4">
    <source>
        <dbReference type="EMBL" id="KST63069.1"/>
    </source>
</evidence>
<sequence>MRAQLSVETLHQQVQNSQLDRKIIDNVLMEQDIWLLTTLGYTEQECRIRGNHYLYFTKFTLPWLKLLAKLTAKAAVREGHSLGRVALIVNILKQLDNFLLEVGCTQPQTVTDPLLQQFISQSNSRYRRTTILYATKLWAEEQWLKLSYTPRKVKQSHPKIETIPEEVLYQIYEKFDLFPPTLERLFRLQLVLGCRIGEMLTMPRQCLKFEGNHWFLLRWVQKRKHWRFSQIHPLVAQLVQEQQRFLNNQFGDNCDFENLFCKTSAALMDGAKAGGRFQVEPVYIPQVITYSSICEWLKSFSQVACLKDKYANKFYLTSHMFRRTKASIMAHCEAEDEYIAAVLGHSSLDMLPHYRQHSLVRLEKEAQTKGYVDMYGRITTIKPKKLRYERLADLLKVSTPLGECHRPTMLGDCQYRYACLGCIHHRVTLFDKLSLEADIKNLEQDLEQAQIAEKQRRVTEIQRLLQLLNNRLQGLRELENFIEDDANGST</sequence>
<evidence type="ECO:0000256" key="1">
    <source>
        <dbReference type="ARBA" id="ARBA00023172"/>
    </source>
</evidence>
<evidence type="ECO:0000313" key="6">
    <source>
        <dbReference type="Proteomes" id="UP000053372"/>
    </source>
</evidence>
<protein>
    <submittedName>
        <fullName evidence="4">Integrase</fullName>
    </submittedName>
</protein>
<proteinExistence type="predicted"/>
<dbReference type="AlphaFoldDB" id="A0A0V7ZF23"/>
<evidence type="ECO:0000313" key="5">
    <source>
        <dbReference type="EMBL" id="KST69072.1"/>
    </source>
</evidence>
<accession>A0A0V7ZF23</accession>
<dbReference type="RefSeq" id="WP_027845644.1">
    <property type="nucleotide sequence ID" value="NZ_LMTZ01000035.1"/>
</dbReference>
<evidence type="ECO:0000259" key="3">
    <source>
        <dbReference type="PROSITE" id="PS51898"/>
    </source>
</evidence>
<dbReference type="EMBL" id="LMTZ01000144">
    <property type="protein sequence ID" value="KST63069.1"/>
    <property type="molecule type" value="Genomic_DNA"/>
</dbReference>
<dbReference type="CDD" id="cd00397">
    <property type="entry name" value="DNA_BRE_C"/>
    <property type="match status" value="1"/>
</dbReference>
<organism evidence="4 6">
    <name type="scientific">Mastigocoleus testarum BC008</name>
    <dbReference type="NCBI Taxonomy" id="371196"/>
    <lineage>
        <taxon>Bacteria</taxon>
        <taxon>Bacillati</taxon>
        <taxon>Cyanobacteriota</taxon>
        <taxon>Cyanophyceae</taxon>
        <taxon>Nostocales</taxon>
        <taxon>Hapalosiphonaceae</taxon>
        <taxon>Mastigocoleus</taxon>
    </lineage>
</organism>
<keyword evidence="6" id="KW-1185">Reference proteome</keyword>
<reference evidence="4 6" key="1">
    <citation type="journal article" date="2015" name="Genome Announc.">
        <title>Draft Genome of the Euendolithic (true boring) Cyanobacterium Mastigocoleus testarum strain BC008.</title>
        <authorList>
            <person name="Guida B.S."/>
            <person name="Garcia-Pichel F."/>
        </authorList>
    </citation>
    <scope>NUCLEOTIDE SEQUENCE [LARGE SCALE GENOMIC DNA]</scope>
    <source>
        <strain evidence="4 6">BC008</strain>
    </source>
</reference>
<dbReference type="InterPro" id="IPR002104">
    <property type="entry name" value="Integrase_catalytic"/>
</dbReference>
<dbReference type="GO" id="GO:0006310">
    <property type="term" value="P:DNA recombination"/>
    <property type="evidence" value="ECO:0007669"/>
    <property type="project" value="UniProtKB-KW"/>
</dbReference>
<dbReference type="InterPro" id="IPR011010">
    <property type="entry name" value="DNA_brk_join_enz"/>
</dbReference>
<dbReference type="SUPFAM" id="SSF56349">
    <property type="entry name" value="DNA breaking-rejoining enzymes"/>
    <property type="match status" value="1"/>
</dbReference>
<keyword evidence="2" id="KW-0175">Coiled coil</keyword>
<dbReference type="OrthoDB" id="489715at2"/>
<feature type="domain" description="Tyr recombinase" evidence="3">
    <location>
        <begin position="158"/>
        <end position="367"/>
    </location>
</feature>
<keyword evidence="1" id="KW-0233">DNA recombination</keyword>
<dbReference type="Proteomes" id="UP000053372">
    <property type="component" value="Unassembled WGS sequence"/>
</dbReference>
<comment type="caution">
    <text evidence="4">The sequence shown here is derived from an EMBL/GenBank/DDBJ whole genome shotgun (WGS) entry which is preliminary data.</text>
</comment>